<proteinExistence type="predicted"/>
<dbReference type="KEGG" id="caqu:CAQU_05200"/>
<keyword evidence="1" id="KW-1133">Transmembrane helix</keyword>
<sequence length="144" mass="14719">MTSSATSTVEYSDDQTAPIRAGIKVGALSVAVITVVALVLFGVLFGLPGVWGALIGAAIGGGFVALTAVSVLVTARTSPSTTGAVVLGGWLLKIVILLIVLFAIRDLYFYNHVALFVTAVAALLAMLGSEVFGVMKSRTTYIGG</sequence>
<dbReference type="EMBL" id="CP009245">
    <property type="protein sequence ID" value="APT84555.1"/>
    <property type="molecule type" value="Genomic_DNA"/>
</dbReference>
<dbReference type="Proteomes" id="UP000185478">
    <property type="component" value="Chromosome"/>
</dbReference>
<name>A0A1L7CFF1_9CORY</name>
<keyword evidence="3" id="KW-1185">Reference proteome</keyword>
<feature type="transmembrane region" description="Helical" evidence="1">
    <location>
        <begin position="85"/>
        <end position="104"/>
    </location>
</feature>
<feature type="transmembrane region" description="Helical" evidence="1">
    <location>
        <begin position="51"/>
        <end position="73"/>
    </location>
</feature>
<evidence type="ECO:0000313" key="2">
    <source>
        <dbReference type="EMBL" id="APT84555.1"/>
    </source>
</evidence>
<dbReference type="RefSeq" id="WP_075725791.1">
    <property type="nucleotide sequence ID" value="NZ_CP009245.1"/>
</dbReference>
<evidence type="ECO:0000313" key="3">
    <source>
        <dbReference type="Proteomes" id="UP000185478"/>
    </source>
</evidence>
<keyword evidence="1" id="KW-0472">Membrane</keyword>
<gene>
    <name evidence="2" type="ORF">CAQU_05200</name>
</gene>
<feature type="transmembrane region" description="Helical" evidence="1">
    <location>
        <begin position="25"/>
        <end position="45"/>
    </location>
</feature>
<reference evidence="2 3" key="1">
    <citation type="submission" date="2014-08" db="EMBL/GenBank/DDBJ databases">
        <title>Complete genome sequence of Corynebacterium aquilae S-613T(T) (=DSM 44791(T)), isolated from the choana of a healthy golden eagle.</title>
        <authorList>
            <person name="Ruckert C."/>
            <person name="Albersmeier A."/>
            <person name="Winkler A."/>
            <person name="Kalinowski J."/>
        </authorList>
    </citation>
    <scope>NUCLEOTIDE SEQUENCE [LARGE SCALE GENOMIC DNA]</scope>
    <source>
        <strain evidence="2 3">S-613</strain>
    </source>
</reference>
<organism evidence="2 3">
    <name type="scientific">Corynebacterium aquilae DSM 44791</name>
    <dbReference type="NCBI Taxonomy" id="1431546"/>
    <lineage>
        <taxon>Bacteria</taxon>
        <taxon>Bacillati</taxon>
        <taxon>Actinomycetota</taxon>
        <taxon>Actinomycetes</taxon>
        <taxon>Mycobacteriales</taxon>
        <taxon>Corynebacteriaceae</taxon>
        <taxon>Corynebacterium</taxon>
    </lineage>
</organism>
<dbReference type="STRING" id="1431546.CAQU_05200"/>
<dbReference type="AlphaFoldDB" id="A0A1L7CFF1"/>
<dbReference type="OrthoDB" id="4775022at2"/>
<accession>A0A1L7CFF1</accession>
<feature type="transmembrane region" description="Helical" evidence="1">
    <location>
        <begin position="110"/>
        <end position="128"/>
    </location>
</feature>
<protein>
    <submittedName>
        <fullName evidence="2">Membrane protein</fullName>
    </submittedName>
</protein>
<keyword evidence="1" id="KW-0812">Transmembrane</keyword>
<evidence type="ECO:0000256" key="1">
    <source>
        <dbReference type="SAM" id="Phobius"/>
    </source>
</evidence>